<evidence type="ECO:0000313" key="4">
    <source>
        <dbReference type="Proteomes" id="UP000031030"/>
    </source>
</evidence>
<reference evidence="3 4" key="1">
    <citation type="submission" date="2014-11" db="EMBL/GenBank/DDBJ databases">
        <title>Genome sequence of Microbacterium mangrovi MUSC 115(T).</title>
        <authorList>
            <person name="Lee L.-H."/>
        </authorList>
    </citation>
    <scope>NUCLEOTIDE SEQUENCE [LARGE SCALE GENOMIC DNA]</scope>
    <source>
        <strain evidence="3 4">MUSC 115</strain>
    </source>
</reference>
<organism evidence="3 4">
    <name type="scientific">Microbacterium mangrovi</name>
    <dbReference type="NCBI Taxonomy" id="1348253"/>
    <lineage>
        <taxon>Bacteria</taxon>
        <taxon>Bacillati</taxon>
        <taxon>Actinomycetota</taxon>
        <taxon>Actinomycetes</taxon>
        <taxon>Micrococcales</taxon>
        <taxon>Microbacteriaceae</taxon>
        <taxon>Microbacterium</taxon>
    </lineage>
</organism>
<evidence type="ECO:0000259" key="2">
    <source>
        <dbReference type="Pfam" id="PF20906"/>
    </source>
</evidence>
<dbReference type="Pfam" id="PF06032">
    <property type="entry name" value="S-Me-THD_N"/>
    <property type="match status" value="1"/>
</dbReference>
<dbReference type="SUPFAM" id="SSF160991">
    <property type="entry name" value="CV3147-like"/>
    <property type="match status" value="1"/>
</dbReference>
<dbReference type="STRING" id="1348253.LK09_03440"/>
<dbReference type="RefSeq" id="WP_039396030.1">
    <property type="nucleotide sequence ID" value="NZ_JTDK01000004.1"/>
</dbReference>
<proteinExistence type="predicted"/>
<feature type="domain" description="S-Me-THD-like C-terminal" evidence="2">
    <location>
        <begin position="165"/>
        <end position="337"/>
    </location>
</feature>
<keyword evidence="4" id="KW-1185">Reference proteome</keyword>
<dbReference type="Gene3D" id="3.40.1610.10">
    <property type="entry name" value="CV3147-like domain"/>
    <property type="match status" value="1"/>
</dbReference>
<dbReference type="AlphaFoldDB" id="A0A0B2ABS4"/>
<dbReference type="Proteomes" id="UP000031030">
    <property type="component" value="Unassembled WGS sequence"/>
</dbReference>
<dbReference type="EMBL" id="JTDK01000004">
    <property type="protein sequence ID" value="KHK99198.1"/>
    <property type="molecule type" value="Genomic_DNA"/>
</dbReference>
<evidence type="ECO:0000259" key="1">
    <source>
        <dbReference type="Pfam" id="PF06032"/>
    </source>
</evidence>
<dbReference type="InterPro" id="IPR048350">
    <property type="entry name" value="S-Me-THD-like_C"/>
</dbReference>
<gene>
    <name evidence="3" type="ORF">LK09_03440</name>
</gene>
<evidence type="ECO:0000313" key="3">
    <source>
        <dbReference type="EMBL" id="KHK99198.1"/>
    </source>
</evidence>
<name>A0A0B2ABS4_9MICO</name>
<dbReference type="InterPro" id="IPR027479">
    <property type="entry name" value="S-Me-THD_N_sf"/>
</dbReference>
<dbReference type="OrthoDB" id="3170437at2"/>
<accession>A0A0B2ABS4</accession>
<evidence type="ECO:0008006" key="5">
    <source>
        <dbReference type="Google" id="ProtNLM"/>
    </source>
</evidence>
<comment type="caution">
    <text evidence="3">The sequence shown here is derived from an EMBL/GenBank/DDBJ whole genome shotgun (WGS) entry which is preliminary data.</text>
</comment>
<dbReference type="InterPro" id="IPR010318">
    <property type="entry name" value="S-Me-THD_N"/>
</dbReference>
<sequence>MPRRLAHDDLGPLARGYSLLGSGGGGPTTMVELLLRDPGHWPIDVADLDELDPATPCLGAAFVGATMLLAEKLVPADPFGPLVAAIERWLGHPVPAVCSIEGGGINGLTPLLMAGRTIVDADCTGRAVPGLDQMSLFVDRVPGLVFASDTGAGGVTLVQSDRAADVEHVVRSAIIQAGGAGCAVLGGFTVGDLREHAIAGHLGRALDLGRAFRDARTAPLPDLAEALGGRLLVDGRITSVAPLEADPFVNAVEVAGARGEVHRVVCRSETLAVVTDGEVQASAPSVLVALDAVSRDVLEVTDLTLARTIAVIELPASPWWAARAERFARVAPSAYGLAGLDVAA</sequence>
<feature type="domain" description="S-Me-THD N-terminal" evidence="1">
    <location>
        <begin position="9"/>
        <end position="159"/>
    </location>
</feature>
<protein>
    <recommendedName>
        <fullName evidence="5">Hydantoinase</fullName>
    </recommendedName>
</protein>
<dbReference type="Pfam" id="PF20906">
    <property type="entry name" value="S-Me-THD_C"/>
    <property type="match status" value="1"/>
</dbReference>